<dbReference type="InterPro" id="IPR053158">
    <property type="entry name" value="CapK_Type1_Caps_Biosynth"/>
</dbReference>
<gene>
    <name evidence="1" type="ORF">ACFSJT_01565</name>
</gene>
<name>A0ABW5AT68_9FLAO</name>
<reference evidence="2" key="1">
    <citation type="journal article" date="2019" name="Int. J. Syst. Evol. Microbiol.">
        <title>The Global Catalogue of Microorganisms (GCM) 10K type strain sequencing project: providing services to taxonomists for standard genome sequencing and annotation.</title>
        <authorList>
            <consortium name="The Broad Institute Genomics Platform"/>
            <consortium name="The Broad Institute Genome Sequencing Center for Infectious Disease"/>
            <person name="Wu L."/>
            <person name="Ma J."/>
        </authorList>
    </citation>
    <scope>NUCLEOTIDE SEQUENCE [LARGE SCALE GENOMIC DNA]</scope>
    <source>
        <strain evidence="2">DT92</strain>
    </source>
</reference>
<dbReference type="SUPFAM" id="SSF56801">
    <property type="entry name" value="Acetyl-CoA synthetase-like"/>
    <property type="match status" value="1"/>
</dbReference>
<evidence type="ECO:0008006" key="3">
    <source>
        <dbReference type="Google" id="ProtNLM"/>
    </source>
</evidence>
<evidence type="ECO:0000313" key="1">
    <source>
        <dbReference type="EMBL" id="MFD2185465.1"/>
    </source>
</evidence>
<evidence type="ECO:0000313" key="2">
    <source>
        <dbReference type="Proteomes" id="UP001597344"/>
    </source>
</evidence>
<dbReference type="EMBL" id="JBHUHY010000002">
    <property type="protein sequence ID" value="MFD2185465.1"/>
    <property type="molecule type" value="Genomic_DNA"/>
</dbReference>
<accession>A0ABW5AT68</accession>
<dbReference type="Proteomes" id="UP001597344">
    <property type="component" value="Unassembled WGS sequence"/>
</dbReference>
<organism evidence="1 2">
    <name type="scientific">Aquimarina celericrescens</name>
    <dbReference type="NCBI Taxonomy" id="1964542"/>
    <lineage>
        <taxon>Bacteria</taxon>
        <taxon>Pseudomonadati</taxon>
        <taxon>Bacteroidota</taxon>
        <taxon>Flavobacteriia</taxon>
        <taxon>Flavobacteriales</taxon>
        <taxon>Flavobacteriaceae</taxon>
        <taxon>Aquimarina</taxon>
    </lineage>
</organism>
<dbReference type="RefSeq" id="WP_378318429.1">
    <property type="nucleotide sequence ID" value="NZ_JBHUHY010000002.1"/>
</dbReference>
<sequence>MGKLQEKIYNSMPYALKFILLNIKAYQNSKQRYTKEFEQYLDEYIGLWNANAEVINKYQKQRLILLLSESLEYSDWYSRIMNELGINKEEITKDPYAVLGKMPILEKIDRKTNPEIIVNKKRNTDGVGYTSGTSGAPTINYLDSESIHRSFALWRRFHKAIGLETKRVKQVRFSGRLIVRPDAEKSPFWVYNYFENQLLMSTYHLKESNLKHYIKKLNNFKPVLLDGYPSAIYIMSRYINENNITLDFTPKAIAVTAETLYDYQRFEIEKAFNCHVYNQYASSEGSPFITECIKGNLHLNTDSGVFEFINTVGEKAKPGEVAQLVVTSFTNLKTPLIRYSIGDTVLLAKEGKTCDCGCVMPIIEKLTGREDDILWTQEKGYVGRMDTAYKGLQGIVKSQIIQESPKEIVVNVIANDEFSSAMQEMLLHNLKDRLGHKIDYQINQVDEIPLGPNGKFDAVKRNFPIEL</sequence>
<proteinExistence type="predicted"/>
<dbReference type="PANTHER" id="PTHR36932">
    <property type="entry name" value="CAPSULAR POLYSACCHARIDE BIOSYNTHESIS PROTEIN"/>
    <property type="match status" value="1"/>
</dbReference>
<dbReference type="PANTHER" id="PTHR36932:SF1">
    <property type="entry name" value="CAPSULAR POLYSACCHARIDE BIOSYNTHESIS PROTEIN"/>
    <property type="match status" value="1"/>
</dbReference>
<dbReference type="InterPro" id="IPR042099">
    <property type="entry name" value="ANL_N_sf"/>
</dbReference>
<dbReference type="Gene3D" id="3.40.50.12780">
    <property type="entry name" value="N-terminal domain of ligase-like"/>
    <property type="match status" value="1"/>
</dbReference>
<protein>
    <recommendedName>
        <fullName evidence="3">Phenylacetate--CoA ligase family protein</fullName>
    </recommendedName>
</protein>
<comment type="caution">
    <text evidence="1">The sequence shown here is derived from an EMBL/GenBank/DDBJ whole genome shotgun (WGS) entry which is preliminary data.</text>
</comment>
<keyword evidence="2" id="KW-1185">Reference proteome</keyword>